<gene>
    <name evidence="1" type="ORF">B6S12_08560</name>
</gene>
<reference evidence="1 2" key="1">
    <citation type="submission" date="2017-03" db="EMBL/GenBank/DDBJ databases">
        <title>Genomic and clinical evidence uncovers the enterohepatic species Helicobacter valdiviensis as a potential human intestinal pathogen.</title>
        <authorList>
            <person name="Fresia P."/>
            <person name="Jara R."/>
            <person name="Sierra R."/>
            <person name="Ferres I."/>
            <person name="Greif G."/>
            <person name="Iraola G."/>
            <person name="Collado L."/>
        </authorList>
    </citation>
    <scope>NUCLEOTIDE SEQUENCE [LARGE SCALE GENOMIC DNA]</scope>
    <source>
        <strain evidence="1 2">WBE14</strain>
    </source>
</reference>
<evidence type="ECO:0000313" key="1">
    <source>
        <dbReference type="EMBL" id="PZT47554.1"/>
    </source>
</evidence>
<evidence type="ECO:0000313" key="2">
    <source>
        <dbReference type="Proteomes" id="UP000249746"/>
    </source>
</evidence>
<protein>
    <submittedName>
        <fullName evidence="1">Uncharacterized protein</fullName>
    </submittedName>
</protein>
<sequence>MLNNFSSKVYQKKNGELMFYINSINEQGARVSVGFGDKIYTSKMTTAQKRLLEEWFKKLESLEATISDFKELETHHQKADLDFEVKLFITDNAEIAGNKVLSDGAYILYKKNLYSLEEICGSFEK</sequence>
<dbReference type="EMBL" id="NBIU01000029">
    <property type="protein sequence ID" value="PZT47554.1"/>
    <property type="molecule type" value="Genomic_DNA"/>
</dbReference>
<accession>A0A2W6MSM0</accession>
<dbReference type="OrthoDB" id="9923697at2"/>
<dbReference type="Proteomes" id="UP000249746">
    <property type="component" value="Unassembled WGS sequence"/>
</dbReference>
<comment type="caution">
    <text evidence="1">The sequence shown here is derived from an EMBL/GenBank/DDBJ whole genome shotgun (WGS) entry which is preliminary data.</text>
</comment>
<name>A0A2W6MSM0_9HELI</name>
<dbReference type="RefSeq" id="WP_111230387.1">
    <property type="nucleotide sequence ID" value="NZ_NBIU01000029.1"/>
</dbReference>
<organism evidence="1 2">
    <name type="scientific">Helicobacter valdiviensis</name>
    <dbReference type="NCBI Taxonomy" id="1458358"/>
    <lineage>
        <taxon>Bacteria</taxon>
        <taxon>Pseudomonadati</taxon>
        <taxon>Campylobacterota</taxon>
        <taxon>Epsilonproteobacteria</taxon>
        <taxon>Campylobacterales</taxon>
        <taxon>Helicobacteraceae</taxon>
        <taxon>Helicobacter</taxon>
    </lineage>
</organism>
<dbReference type="AlphaFoldDB" id="A0A2W6MSM0"/>
<proteinExistence type="predicted"/>
<keyword evidence="2" id="KW-1185">Reference proteome</keyword>